<organism evidence="1 2">
    <name type="scientific">Elysia crispata</name>
    <name type="common">lettuce slug</name>
    <dbReference type="NCBI Taxonomy" id="231223"/>
    <lineage>
        <taxon>Eukaryota</taxon>
        <taxon>Metazoa</taxon>
        <taxon>Spiralia</taxon>
        <taxon>Lophotrochozoa</taxon>
        <taxon>Mollusca</taxon>
        <taxon>Gastropoda</taxon>
        <taxon>Heterobranchia</taxon>
        <taxon>Euthyneura</taxon>
        <taxon>Panpulmonata</taxon>
        <taxon>Sacoglossa</taxon>
        <taxon>Placobranchoidea</taxon>
        <taxon>Plakobranchidae</taxon>
        <taxon>Elysia</taxon>
    </lineage>
</organism>
<feature type="non-terminal residue" evidence="1">
    <location>
        <position position="1"/>
    </location>
</feature>
<comment type="caution">
    <text evidence="1">The sequence shown here is derived from an EMBL/GenBank/DDBJ whole genome shotgun (WGS) entry which is preliminary data.</text>
</comment>
<evidence type="ECO:0000313" key="1">
    <source>
        <dbReference type="EMBL" id="KAK3717903.1"/>
    </source>
</evidence>
<accession>A0AAE1CN75</accession>
<dbReference type="EMBL" id="JAWDGP010007450">
    <property type="protein sequence ID" value="KAK3717903.1"/>
    <property type="molecule type" value="Genomic_DNA"/>
</dbReference>
<reference evidence="1" key="1">
    <citation type="journal article" date="2023" name="G3 (Bethesda)">
        <title>A reference genome for the long-term kleptoplast-retaining sea slug Elysia crispata morphotype clarki.</title>
        <authorList>
            <person name="Eastman K.E."/>
            <person name="Pendleton A.L."/>
            <person name="Shaikh M.A."/>
            <person name="Suttiyut T."/>
            <person name="Ogas R."/>
            <person name="Tomko P."/>
            <person name="Gavelis G."/>
            <person name="Widhalm J.R."/>
            <person name="Wisecaver J.H."/>
        </authorList>
    </citation>
    <scope>NUCLEOTIDE SEQUENCE</scope>
    <source>
        <strain evidence="1">ECLA1</strain>
    </source>
</reference>
<sequence>TNPGTQNLTLTCTIVGRPIIEAYFDLEMKYDGFSFWQYKVPDTFCRGQGETVINATVTFRPNLFREMT</sequence>
<proteinExistence type="predicted"/>
<dbReference type="AlphaFoldDB" id="A0AAE1CN75"/>
<protein>
    <submittedName>
        <fullName evidence="1">Uncharacterized protein</fullName>
    </submittedName>
</protein>
<keyword evidence="2" id="KW-1185">Reference proteome</keyword>
<name>A0AAE1CN75_9GAST</name>
<gene>
    <name evidence="1" type="ORF">RRG08_053103</name>
</gene>
<evidence type="ECO:0000313" key="2">
    <source>
        <dbReference type="Proteomes" id="UP001283361"/>
    </source>
</evidence>
<dbReference type="Proteomes" id="UP001283361">
    <property type="component" value="Unassembled WGS sequence"/>
</dbReference>